<dbReference type="EMBL" id="BTRK01000003">
    <property type="protein sequence ID" value="GMR42613.1"/>
    <property type="molecule type" value="Genomic_DNA"/>
</dbReference>
<comment type="caution">
    <text evidence="2">The sequence shown here is derived from an EMBL/GenBank/DDBJ whole genome shotgun (WGS) entry which is preliminary data.</text>
</comment>
<evidence type="ECO:0000313" key="2">
    <source>
        <dbReference type="EMBL" id="GMR42613.1"/>
    </source>
</evidence>
<dbReference type="AlphaFoldDB" id="A0AAN4ZPZ7"/>
<feature type="compositionally biased region" description="Basic and acidic residues" evidence="1">
    <location>
        <begin position="98"/>
        <end position="108"/>
    </location>
</feature>
<keyword evidence="3" id="KW-1185">Reference proteome</keyword>
<protein>
    <submittedName>
        <fullName evidence="2">Uncharacterized protein</fullName>
    </submittedName>
</protein>
<name>A0AAN4ZPZ7_9BILA</name>
<feature type="compositionally biased region" description="Acidic residues" evidence="1">
    <location>
        <begin position="81"/>
        <end position="94"/>
    </location>
</feature>
<dbReference type="Proteomes" id="UP001328107">
    <property type="component" value="Unassembled WGS sequence"/>
</dbReference>
<evidence type="ECO:0000313" key="3">
    <source>
        <dbReference type="Proteomes" id="UP001328107"/>
    </source>
</evidence>
<feature type="region of interest" description="Disordered" evidence="1">
    <location>
        <begin position="81"/>
        <end position="128"/>
    </location>
</feature>
<feature type="non-terminal residue" evidence="2">
    <location>
        <position position="1"/>
    </location>
</feature>
<gene>
    <name evidence="2" type="ORF">PMAYCL1PPCAC_12808</name>
</gene>
<accession>A0AAN4ZPZ7</accession>
<proteinExistence type="predicted"/>
<sequence length="128" mass="14557">FVCLEEALGHFVHLECLQNDLSALPSIFQVGFHYLFDIYLEVSGHCTDDGHGQFSVSQTVQYFGKLVACLLDFHVDLLDGEEEEDTEDDYDETSDALQSDRDQQDGLHHLRRRTHGIRDVGSICRPSK</sequence>
<reference evidence="3" key="1">
    <citation type="submission" date="2022-10" db="EMBL/GenBank/DDBJ databases">
        <title>Genome assembly of Pristionchus species.</title>
        <authorList>
            <person name="Yoshida K."/>
            <person name="Sommer R.J."/>
        </authorList>
    </citation>
    <scope>NUCLEOTIDE SEQUENCE [LARGE SCALE GENOMIC DNA]</scope>
    <source>
        <strain evidence="3">RS5460</strain>
    </source>
</reference>
<evidence type="ECO:0000256" key="1">
    <source>
        <dbReference type="SAM" id="MobiDB-lite"/>
    </source>
</evidence>
<feature type="non-terminal residue" evidence="2">
    <location>
        <position position="128"/>
    </location>
</feature>
<organism evidence="2 3">
    <name type="scientific">Pristionchus mayeri</name>
    <dbReference type="NCBI Taxonomy" id="1317129"/>
    <lineage>
        <taxon>Eukaryota</taxon>
        <taxon>Metazoa</taxon>
        <taxon>Ecdysozoa</taxon>
        <taxon>Nematoda</taxon>
        <taxon>Chromadorea</taxon>
        <taxon>Rhabditida</taxon>
        <taxon>Rhabditina</taxon>
        <taxon>Diplogasteromorpha</taxon>
        <taxon>Diplogasteroidea</taxon>
        <taxon>Neodiplogasteridae</taxon>
        <taxon>Pristionchus</taxon>
    </lineage>
</organism>